<proteinExistence type="predicted"/>
<evidence type="ECO:0000313" key="1">
    <source>
        <dbReference type="EMBL" id="JAH28362.1"/>
    </source>
</evidence>
<reference evidence="1" key="2">
    <citation type="journal article" date="2015" name="Fish Shellfish Immunol.">
        <title>Early steps in the European eel (Anguilla anguilla)-Vibrio vulnificus interaction in the gills: Role of the RtxA13 toxin.</title>
        <authorList>
            <person name="Callol A."/>
            <person name="Pajuelo D."/>
            <person name="Ebbesson L."/>
            <person name="Teles M."/>
            <person name="MacKenzie S."/>
            <person name="Amaro C."/>
        </authorList>
    </citation>
    <scope>NUCLEOTIDE SEQUENCE</scope>
</reference>
<reference evidence="1" key="1">
    <citation type="submission" date="2014-11" db="EMBL/GenBank/DDBJ databases">
        <authorList>
            <person name="Amaro Gonzalez C."/>
        </authorList>
    </citation>
    <scope>NUCLEOTIDE SEQUENCE</scope>
</reference>
<dbReference type="AlphaFoldDB" id="A0A0E9RHV5"/>
<organism evidence="1">
    <name type="scientific">Anguilla anguilla</name>
    <name type="common">European freshwater eel</name>
    <name type="synonym">Muraena anguilla</name>
    <dbReference type="NCBI Taxonomy" id="7936"/>
    <lineage>
        <taxon>Eukaryota</taxon>
        <taxon>Metazoa</taxon>
        <taxon>Chordata</taxon>
        <taxon>Craniata</taxon>
        <taxon>Vertebrata</taxon>
        <taxon>Euteleostomi</taxon>
        <taxon>Actinopterygii</taxon>
        <taxon>Neopterygii</taxon>
        <taxon>Teleostei</taxon>
        <taxon>Anguilliformes</taxon>
        <taxon>Anguillidae</taxon>
        <taxon>Anguilla</taxon>
    </lineage>
</organism>
<name>A0A0E9RHV5_ANGAN</name>
<sequence>MLQSTVCLIHKTRNLFQSTVYSV</sequence>
<accession>A0A0E9RHV5</accession>
<protein>
    <submittedName>
        <fullName evidence="1">Uncharacterized protein</fullName>
    </submittedName>
</protein>
<dbReference type="EMBL" id="GBXM01080215">
    <property type="protein sequence ID" value="JAH28362.1"/>
    <property type="molecule type" value="Transcribed_RNA"/>
</dbReference>